<protein>
    <submittedName>
        <fullName evidence="1">Uncharacterized protein</fullName>
    </submittedName>
</protein>
<proteinExistence type="predicted"/>
<reference evidence="1 2" key="1">
    <citation type="submission" date="2019-03" db="EMBL/GenBank/DDBJ databases">
        <title>First draft genome of Liparis tanakae, snailfish: a comprehensive survey of snailfish specific genes.</title>
        <authorList>
            <person name="Kim W."/>
            <person name="Song I."/>
            <person name="Jeong J.-H."/>
            <person name="Kim D."/>
            <person name="Kim S."/>
            <person name="Ryu S."/>
            <person name="Song J.Y."/>
            <person name="Lee S.K."/>
        </authorList>
    </citation>
    <scope>NUCLEOTIDE SEQUENCE [LARGE SCALE GENOMIC DNA]</scope>
    <source>
        <tissue evidence="1">Muscle</tissue>
    </source>
</reference>
<accession>A0A4Z2FLE6</accession>
<gene>
    <name evidence="1" type="ORF">EYF80_048261</name>
</gene>
<evidence type="ECO:0000313" key="2">
    <source>
        <dbReference type="Proteomes" id="UP000314294"/>
    </source>
</evidence>
<dbReference type="AlphaFoldDB" id="A0A4Z2FLE6"/>
<comment type="caution">
    <text evidence="1">The sequence shown here is derived from an EMBL/GenBank/DDBJ whole genome shotgun (WGS) entry which is preliminary data.</text>
</comment>
<dbReference type="Proteomes" id="UP000314294">
    <property type="component" value="Unassembled WGS sequence"/>
</dbReference>
<evidence type="ECO:0000313" key="1">
    <source>
        <dbReference type="EMBL" id="TNN41573.1"/>
    </source>
</evidence>
<organism evidence="1 2">
    <name type="scientific">Liparis tanakae</name>
    <name type="common">Tanaka's snailfish</name>
    <dbReference type="NCBI Taxonomy" id="230148"/>
    <lineage>
        <taxon>Eukaryota</taxon>
        <taxon>Metazoa</taxon>
        <taxon>Chordata</taxon>
        <taxon>Craniata</taxon>
        <taxon>Vertebrata</taxon>
        <taxon>Euteleostomi</taxon>
        <taxon>Actinopterygii</taxon>
        <taxon>Neopterygii</taxon>
        <taxon>Teleostei</taxon>
        <taxon>Neoteleostei</taxon>
        <taxon>Acanthomorphata</taxon>
        <taxon>Eupercaria</taxon>
        <taxon>Perciformes</taxon>
        <taxon>Cottioidei</taxon>
        <taxon>Cottales</taxon>
        <taxon>Liparidae</taxon>
        <taxon>Liparis</taxon>
    </lineage>
</organism>
<name>A0A4Z2FLE6_9TELE</name>
<keyword evidence="2" id="KW-1185">Reference proteome</keyword>
<dbReference type="EMBL" id="SRLO01001097">
    <property type="protein sequence ID" value="TNN41573.1"/>
    <property type="molecule type" value="Genomic_DNA"/>
</dbReference>
<sequence length="79" mass="8759">MAKAIALGAPRHFVPPRLVAHIQVMDMTDAIESGTLSLRPRRSSGIPDSTTRSLMFPTISLRSTLPLAFTCRRERNARL</sequence>